<evidence type="ECO:0000313" key="5">
    <source>
        <dbReference type="EMBL" id="PPV15114.1"/>
    </source>
</evidence>
<evidence type="ECO:0000259" key="2">
    <source>
        <dbReference type="Pfam" id="PF03749"/>
    </source>
</evidence>
<evidence type="ECO:0000313" key="7">
    <source>
        <dbReference type="Proteomes" id="UP000474042"/>
    </source>
</evidence>
<feature type="domain" description="Sugar fermentation stimulation protein C-terminal" evidence="2">
    <location>
        <begin position="81"/>
        <end position="215"/>
    </location>
</feature>
<dbReference type="PANTHER" id="PTHR30545">
    <property type="entry name" value="SUGAR FERMENTATION STIMULATION PROTEIN A"/>
    <property type="match status" value="1"/>
</dbReference>
<dbReference type="EMBL" id="LRDH01000102">
    <property type="protein sequence ID" value="PPV15114.1"/>
    <property type="molecule type" value="Genomic_DNA"/>
</dbReference>
<organism evidence="5 6">
    <name type="scientific">Clostridium butyricum</name>
    <dbReference type="NCBI Taxonomy" id="1492"/>
    <lineage>
        <taxon>Bacteria</taxon>
        <taxon>Bacillati</taxon>
        <taxon>Bacillota</taxon>
        <taxon>Clostridia</taxon>
        <taxon>Eubacteriales</taxon>
        <taxon>Clostridiaceae</taxon>
        <taxon>Clostridium</taxon>
    </lineage>
</organism>
<evidence type="ECO:0000256" key="1">
    <source>
        <dbReference type="HAMAP-Rule" id="MF_00095"/>
    </source>
</evidence>
<dbReference type="CDD" id="cd22359">
    <property type="entry name" value="SfsA-like_bacterial"/>
    <property type="match status" value="1"/>
</dbReference>
<gene>
    <name evidence="1 4" type="primary">sfsA</name>
    <name evidence="5" type="ORF">AWN73_12620</name>
    <name evidence="4" type="ORF">GND98_007455</name>
</gene>
<dbReference type="RefSeq" id="WP_043665702.1">
    <property type="nucleotide sequence ID" value="NZ_CAVLFH010000001.1"/>
</dbReference>
<sequence>MKYDKITKGRFISRPNRFIANVEIDGINEVCHVKNTGRCKELLIPGSTTVYVQESDNPNRKTKYSLIGVLKDDKNINMDSQVTNKVVHEWILKGNIFENVKLIKPEKKYKNSRFDFYVETENEKAFIEVKGVTLEENGVVRFPDAPTERGVKHIHELCECLDDGYKAYIIFVIQMKDVLYFTPNDDTHKAFGDALRIAYKKGVQVLAVNCYVSEDSIDICDYVEVRL</sequence>
<evidence type="ECO:0000259" key="3">
    <source>
        <dbReference type="Pfam" id="PF17746"/>
    </source>
</evidence>
<dbReference type="InterPro" id="IPR005224">
    <property type="entry name" value="SfsA"/>
</dbReference>
<comment type="similarity">
    <text evidence="1">Belongs to the SfsA family.</text>
</comment>
<dbReference type="InterPro" id="IPR041465">
    <property type="entry name" value="SfsA_N"/>
</dbReference>
<dbReference type="Gene3D" id="2.40.50.580">
    <property type="match status" value="1"/>
</dbReference>
<comment type="caution">
    <text evidence="5">The sequence shown here is derived from an EMBL/GenBank/DDBJ whole genome shotgun (WGS) entry which is preliminary data.</text>
</comment>
<reference evidence="4 7" key="2">
    <citation type="submission" date="2020-01" db="EMBL/GenBank/DDBJ databases">
        <title>Genome sequence of a 1,3-propanediol producer, Clostridium butyricum S3.</title>
        <authorList>
            <person name="Zhou J."/>
        </authorList>
    </citation>
    <scope>NUCLEOTIDE SEQUENCE [LARGE SCALE GENOMIC DNA]</scope>
    <source>
        <strain evidence="4 7">S3</strain>
    </source>
</reference>
<dbReference type="HAMAP" id="MF_00095">
    <property type="entry name" value="SfsA"/>
    <property type="match status" value="1"/>
</dbReference>
<name>A0A2S7FB36_CLOBU</name>
<protein>
    <recommendedName>
        <fullName evidence="1">Sugar fermentation stimulation protein homolog</fullName>
    </recommendedName>
</protein>
<dbReference type="Pfam" id="PF03749">
    <property type="entry name" value="SfsA"/>
    <property type="match status" value="1"/>
</dbReference>
<evidence type="ECO:0000313" key="6">
    <source>
        <dbReference type="Proteomes" id="UP000238081"/>
    </source>
</evidence>
<dbReference type="Pfam" id="PF17746">
    <property type="entry name" value="SfsA_N"/>
    <property type="match status" value="1"/>
</dbReference>
<dbReference type="Gene3D" id="3.40.1350.60">
    <property type="match status" value="1"/>
</dbReference>
<evidence type="ECO:0000313" key="4">
    <source>
        <dbReference type="EMBL" id="NAS17711.1"/>
    </source>
</evidence>
<dbReference type="Proteomes" id="UP000238081">
    <property type="component" value="Unassembled WGS sequence"/>
</dbReference>
<dbReference type="PANTHER" id="PTHR30545:SF2">
    <property type="entry name" value="SUGAR FERMENTATION STIMULATION PROTEIN A"/>
    <property type="match status" value="1"/>
</dbReference>
<dbReference type="EMBL" id="WOFV02000017">
    <property type="protein sequence ID" value="NAS17711.1"/>
    <property type="molecule type" value="Genomic_DNA"/>
</dbReference>
<proteinExistence type="inferred from homology"/>
<dbReference type="InterPro" id="IPR040452">
    <property type="entry name" value="SfsA_C"/>
</dbReference>
<dbReference type="Proteomes" id="UP000474042">
    <property type="component" value="Unassembled WGS sequence"/>
</dbReference>
<feature type="domain" description="SfsA N-terminal OB" evidence="3">
    <location>
        <begin position="12"/>
        <end position="76"/>
    </location>
</feature>
<dbReference type="NCBIfam" id="TIGR00230">
    <property type="entry name" value="sfsA"/>
    <property type="match status" value="1"/>
</dbReference>
<reference evidence="5 6" key="1">
    <citation type="submission" date="2016-01" db="EMBL/GenBank/DDBJ databases">
        <title>Characterization of the Clostridium difficile lineages that are prevalent in Hong Kong and China.</title>
        <authorList>
            <person name="Kwok J.S.-L."/>
            <person name="Lam W.-Y."/>
            <person name="Ip M."/>
            <person name="Chan T.-F."/>
            <person name="Hawkey P.M."/>
            <person name="Tsui S.K.-W."/>
        </authorList>
    </citation>
    <scope>NUCLEOTIDE SEQUENCE [LARGE SCALE GENOMIC DNA]</scope>
    <source>
        <strain evidence="5 6">300064</strain>
    </source>
</reference>
<dbReference type="GO" id="GO:0003677">
    <property type="term" value="F:DNA binding"/>
    <property type="evidence" value="ECO:0007669"/>
    <property type="project" value="InterPro"/>
</dbReference>
<dbReference type="AlphaFoldDB" id="A0A2S7FB36"/>
<accession>A0A2S7FB36</accession>